<name>A0A7C4AQ31_9BACT</name>
<dbReference type="InterPro" id="IPR011766">
    <property type="entry name" value="TPP_enzyme_TPP-bd"/>
</dbReference>
<feature type="binding site" evidence="15">
    <location>
        <position position="578"/>
    </location>
    <ligand>
        <name>[4Fe-4S] cluster</name>
        <dbReference type="ChEBI" id="CHEBI:49883"/>
        <label>2</label>
    </ligand>
</feature>
<dbReference type="NCBIfam" id="TIGR03336">
    <property type="entry name" value="IOR_alpha"/>
    <property type="match status" value="1"/>
</dbReference>
<keyword evidence="5 14" id="KW-0813">Transport</keyword>
<evidence type="ECO:0000256" key="1">
    <source>
        <dbReference type="ARBA" id="ARBA00002995"/>
    </source>
</evidence>
<feature type="domain" description="4Fe-4S ferredoxin-type" evidence="16">
    <location>
        <begin position="526"/>
        <end position="557"/>
    </location>
</feature>
<dbReference type="FunFam" id="3.40.50.970:FF:000039">
    <property type="entry name" value="Indolepyruvate oxidoreductase subunit IorA"/>
    <property type="match status" value="1"/>
</dbReference>
<dbReference type="EMBL" id="DTGT01000018">
    <property type="protein sequence ID" value="HGH59778.1"/>
    <property type="molecule type" value="Genomic_DNA"/>
</dbReference>
<dbReference type="CDD" id="cd02008">
    <property type="entry name" value="TPP_IOR_alpha"/>
    <property type="match status" value="1"/>
</dbReference>
<evidence type="ECO:0000256" key="13">
    <source>
        <dbReference type="ARBA" id="ARBA00048332"/>
    </source>
</evidence>
<keyword evidence="7 14" id="KW-0479">Metal-binding</keyword>
<comment type="catalytic activity">
    <reaction evidence="13 14">
        <text>indole-3-pyruvate + 2 oxidized [2Fe-2S]-[ferredoxin] + CoA = (indol-3-yl)acetyl-CoA + 2 reduced [2Fe-2S]-[ferredoxin] + CO2 + H(+)</text>
        <dbReference type="Rhea" id="RHEA:12645"/>
        <dbReference type="Rhea" id="RHEA-COMP:10000"/>
        <dbReference type="Rhea" id="RHEA-COMP:10001"/>
        <dbReference type="ChEBI" id="CHEBI:15378"/>
        <dbReference type="ChEBI" id="CHEBI:16526"/>
        <dbReference type="ChEBI" id="CHEBI:17640"/>
        <dbReference type="ChEBI" id="CHEBI:33737"/>
        <dbReference type="ChEBI" id="CHEBI:33738"/>
        <dbReference type="ChEBI" id="CHEBI:57271"/>
        <dbReference type="ChEBI" id="CHEBI:57287"/>
        <dbReference type="EC" id="1.2.7.8"/>
    </reaction>
</comment>
<protein>
    <recommendedName>
        <fullName evidence="4 14">Indolepyruvate oxidoreductase subunit IorA</fullName>
        <shortName evidence="14">IOR</shortName>
        <ecNumber evidence="3 14">1.2.7.8</ecNumber>
    </recommendedName>
    <alternativeName>
        <fullName evidence="12 14">Indolepyruvate ferredoxin oxidoreductase subunit alpha</fullName>
    </alternativeName>
</protein>
<dbReference type="PROSITE" id="PS51379">
    <property type="entry name" value="4FE4S_FER_2"/>
    <property type="match status" value="2"/>
</dbReference>
<feature type="binding site" evidence="15">
    <location>
        <position position="546"/>
    </location>
    <ligand>
        <name>[4Fe-4S] cluster</name>
        <dbReference type="ChEBI" id="CHEBI:49883"/>
        <label>2</label>
    </ligand>
</feature>
<dbReference type="GO" id="GO:0046872">
    <property type="term" value="F:metal ion binding"/>
    <property type="evidence" value="ECO:0007669"/>
    <property type="project" value="UniProtKB-UniRule"/>
</dbReference>
<comment type="function">
    <text evidence="1 14">Catalyzes the ferredoxin-dependent oxidative decarboxylation of arylpyruvates.</text>
</comment>
<evidence type="ECO:0000256" key="15">
    <source>
        <dbReference type="PIRSR" id="PIRSR006439-50"/>
    </source>
</evidence>
<dbReference type="GO" id="GO:0051539">
    <property type="term" value="F:4 iron, 4 sulfur cluster binding"/>
    <property type="evidence" value="ECO:0007669"/>
    <property type="project" value="UniProtKB-UniRule"/>
</dbReference>
<keyword evidence="11 14" id="KW-0411">Iron-sulfur</keyword>
<dbReference type="EC" id="1.2.7.8" evidence="3 14"/>
<evidence type="ECO:0000256" key="7">
    <source>
        <dbReference type="ARBA" id="ARBA00022723"/>
    </source>
</evidence>
<evidence type="ECO:0000313" key="17">
    <source>
        <dbReference type="EMBL" id="HGH59778.1"/>
    </source>
</evidence>
<evidence type="ECO:0000256" key="6">
    <source>
        <dbReference type="ARBA" id="ARBA00022485"/>
    </source>
</evidence>
<dbReference type="Gene3D" id="3.30.70.20">
    <property type="match status" value="1"/>
</dbReference>
<keyword evidence="6 14" id="KW-0004">4Fe-4S</keyword>
<dbReference type="SUPFAM" id="SSF54862">
    <property type="entry name" value="4Fe-4S ferredoxins"/>
    <property type="match status" value="1"/>
</dbReference>
<evidence type="ECO:0000256" key="3">
    <source>
        <dbReference type="ARBA" id="ARBA00012812"/>
    </source>
</evidence>
<gene>
    <name evidence="17" type="primary">iorA</name>
    <name evidence="17" type="ORF">ENV54_00615</name>
</gene>
<dbReference type="InterPro" id="IPR017896">
    <property type="entry name" value="4Fe4S_Fe-S-bd"/>
</dbReference>
<dbReference type="PANTHER" id="PTHR43710:SF7">
    <property type="entry name" value="INDOLEPYRUVATE OXIDOREDUCTASE SUBUNIT IORA"/>
    <property type="match status" value="1"/>
</dbReference>
<dbReference type="CDD" id="cd07034">
    <property type="entry name" value="TPP_PYR_PFOR_IOR-alpha_like"/>
    <property type="match status" value="1"/>
</dbReference>
<accession>A0A7C4AQ31</accession>
<evidence type="ECO:0000256" key="4">
    <source>
        <dbReference type="ARBA" id="ARBA00017710"/>
    </source>
</evidence>
<dbReference type="PIRSF" id="PIRSF006439">
    <property type="entry name" value="Indolepyruvate_ferr_oxidored"/>
    <property type="match status" value="1"/>
</dbReference>
<dbReference type="InterPro" id="IPR017721">
    <property type="entry name" value="IorA"/>
</dbReference>
<evidence type="ECO:0000256" key="9">
    <source>
        <dbReference type="ARBA" id="ARBA00023002"/>
    </source>
</evidence>
<dbReference type="SUPFAM" id="SSF52922">
    <property type="entry name" value="TK C-terminal domain-like"/>
    <property type="match status" value="1"/>
</dbReference>
<evidence type="ECO:0000256" key="12">
    <source>
        <dbReference type="ARBA" id="ARBA00030514"/>
    </source>
</evidence>
<dbReference type="GO" id="GO:0044281">
    <property type="term" value="P:small molecule metabolic process"/>
    <property type="evidence" value="ECO:0007669"/>
    <property type="project" value="UniProtKB-ARBA"/>
</dbReference>
<dbReference type="InterPro" id="IPR045025">
    <property type="entry name" value="HACL1-like"/>
</dbReference>
<sequence length="594" mass="64523">MKELLSGNEAIARGAYEYGVRLASAYPGTPSTEILEYIGDRYPEIKAGWAPNEKVAVEVAAGACYGGSRAMAIMKHVGLNVAADPFMTLSYTGVNGGLVIVVCDDPEMHSSQNEQDSRNYAKFAKVPCLEPSDSQEAKDLLGEGLRISEEFDTPVLLRSMTRISHSMSLVETKKRMEGPKEPGLKKDPMKFVMLPAMARKRHPVVEQRLVELKAFSETFPYNQIVMGDPSIGIIASGVNYQYAREVMPEASFLKLGMVWPLPEKMIKDFASRVKKLVVIEDLDPFIEDAVRLMGVEVEGKERTGYCGELSPEKVEIALKGASSARSVGAIDVEIPMRPPNMCPGCPHRATFTALKKNKVYVAGDIGCYTLGALPPLGMLDHCLCMGAGIGIAAGLDRSLGELARGKAVAVIGDSTFFHSGMTPLLELAYNGGSTTVIIMDNRTTAMTGAQPHPGTGYTLRHEPTITANIEKLAESFGFRRIKTVNPYKVKELEKIVSEELEANEPSLIISRAPCALLKTGRILPDKPYSIDKDVCTGCKTCINTGCPALEFVKIDKPAEGEKKRKGYSRINPSLCVGCGTCFEVCKFDAIKEAS</sequence>
<dbReference type="InterPro" id="IPR002880">
    <property type="entry name" value="Pyrv_Fd/Flavodoxin_OxRdtase_N"/>
</dbReference>
<feature type="binding site" evidence="15">
    <location>
        <position position="538"/>
    </location>
    <ligand>
        <name>[4Fe-4S] cluster</name>
        <dbReference type="ChEBI" id="CHEBI:49883"/>
        <label>1</label>
    </ligand>
</feature>
<feature type="binding site" evidence="15">
    <location>
        <position position="585"/>
    </location>
    <ligand>
        <name>[4Fe-4S] cluster</name>
        <dbReference type="ChEBI" id="CHEBI:49883"/>
        <label>1</label>
    </ligand>
</feature>
<comment type="caution">
    <text evidence="17">The sequence shown here is derived from an EMBL/GenBank/DDBJ whole genome shotgun (WGS) entry which is preliminary data.</text>
</comment>
<organism evidence="17">
    <name type="scientific">Desulfomonile tiedjei</name>
    <dbReference type="NCBI Taxonomy" id="2358"/>
    <lineage>
        <taxon>Bacteria</taxon>
        <taxon>Pseudomonadati</taxon>
        <taxon>Thermodesulfobacteriota</taxon>
        <taxon>Desulfomonilia</taxon>
        <taxon>Desulfomonilales</taxon>
        <taxon>Desulfomonilaceae</taxon>
        <taxon>Desulfomonile</taxon>
    </lineage>
</organism>
<reference evidence="17" key="1">
    <citation type="journal article" date="2020" name="mSystems">
        <title>Genome- and Community-Level Interaction Insights into Carbon Utilization and Element Cycling Functions of Hydrothermarchaeota in Hydrothermal Sediment.</title>
        <authorList>
            <person name="Zhou Z."/>
            <person name="Liu Y."/>
            <person name="Xu W."/>
            <person name="Pan J."/>
            <person name="Luo Z.H."/>
            <person name="Li M."/>
        </authorList>
    </citation>
    <scope>NUCLEOTIDE SEQUENCE [LARGE SCALE GENOMIC DNA]</scope>
    <source>
        <strain evidence="17">SpSt-769</strain>
    </source>
</reference>
<proteinExistence type="predicted"/>
<evidence type="ECO:0000256" key="11">
    <source>
        <dbReference type="ARBA" id="ARBA00023014"/>
    </source>
</evidence>
<dbReference type="InterPro" id="IPR009014">
    <property type="entry name" value="Transketo_C/PFOR_II"/>
</dbReference>
<comment type="subunit">
    <text evidence="2">Heterodimer of the IorA and IorB subunits.</text>
</comment>
<dbReference type="Pfam" id="PF02775">
    <property type="entry name" value="TPP_enzyme_C"/>
    <property type="match status" value="1"/>
</dbReference>
<dbReference type="GO" id="GO:0030976">
    <property type="term" value="F:thiamine pyrophosphate binding"/>
    <property type="evidence" value="ECO:0007669"/>
    <property type="project" value="InterPro"/>
</dbReference>
<feature type="binding site" evidence="15">
    <location>
        <position position="535"/>
    </location>
    <ligand>
        <name>[4Fe-4S] cluster</name>
        <dbReference type="ChEBI" id="CHEBI:49883"/>
        <label>1</label>
    </ligand>
</feature>
<feature type="binding site" evidence="15">
    <location>
        <position position="581"/>
    </location>
    <ligand>
        <name>[4Fe-4S] cluster</name>
        <dbReference type="ChEBI" id="CHEBI:49883"/>
        <label>2</label>
    </ligand>
</feature>
<dbReference type="Pfam" id="PF01855">
    <property type="entry name" value="POR_N"/>
    <property type="match status" value="1"/>
</dbReference>
<dbReference type="PANTHER" id="PTHR43710">
    <property type="entry name" value="2-HYDROXYACYL-COA LYASE"/>
    <property type="match status" value="1"/>
</dbReference>
<keyword evidence="17" id="KW-0670">Pyruvate</keyword>
<dbReference type="Gene3D" id="3.40.50.970">
    <property type="match status" value="2"/>
</dbReference>
<dbReference type="AlphaFoldDB" id="A0A7C4AQ31"/>
<dbReference type="GO" id="GO:0043805">
    <property type="term" value="F:indolepyruvate ferredoxin oxidoreductase activity"/>
    <property type="evidence" value="ECO:0007669"/>
    <property type="project" value="UniProtKB-UniRule"/>
</dbReference>
<feature type="binding site" evidence="15">
    <location>
        <position position="575"/>
    </location>
    <ligand>
        <name>[4Fe-4S] cluster</name>
        <dbReference type="ChEBI" id="CHEBI:49883"/>
        <label>2</label>
    </ligand>
</feature>
<dbReference type="SUPFAM" id="SSF52518">
    <property type="entry name" value="Thiamin diphosphate-binding fold (THDP-binding)"/>
    <property type="match status" value="2"/>
</dbReference>
<evidence type="ECO:0000256" key="8">
    <source>
        <dbReference type="ARBA" id="ARBA00022982"/>
    </source>
</evidence>
<dbReference type="InterPro" id="IPR029061">
    <property type="entry name" value="THDP-binding"/>
</dbReference>
<evidence type="ECO:0000256" key="10">
    <source>
        <dbReference type="ARBA" id="ARBA00023004"/>
    </source>
</evidence>
<feature type="domain" description="4Fe-4S ferredoxin-type" evidence="16">
    <location>
        <begin position="566"/>
        <end position="594"/>
    </location>
</feature>
<keyword evidence="10 14" id="KW-0408">Iron</keyword>
<keyword evidence="9 14" id="KW-0560">Oxidoreductase</keyword>
<comment type="cofactor">
    <cofactor evidence="14 15">
        <name>[4Fe-4S] cluster</name>
        <dbReference type="ChEBI" id="CHEBI:49883"/>
    </cofactor>
    <text evidence="14 15">Binds 2 [4Fe-4S] clusters. In this family the first cluster has a non-standard and varying [4Fe-4S] binding motif CX(2)CX(2)CX(4-5)CP.</text>
</comment>
<evidence type="ECO:0000256" key="5">
    <source>
        <dbReference type="ARBA" id="ARBA00022448"/>
    </source>
</evidence>
<dbReference type="Gene3D" id="3.40.50.920">
    <property type="match status" value="1"/>
</dbReference>
<feature type="binding site" evidence="15">
    <location>
        <position position="541"/>
    </location>
    <ligand>
        <name>[4Fe-4S] cluster</name>
        <dbReference type="ChEBI" id="CHEBI:49883"/>
        <label>1</label>
    </ligand>
</feature>
<evidence type="ECO:0000256" key="14">
    <source>
        <dbReference type="PIRNR" id="PIRNR006439"/>
    </source>
</evidence>
<dbReference type="Pfam" id="PF00037">
    <property type="entry name" value="Fer4"/>
    <property type="match status" value="1"/>
</dbReference>
<evidence type="ECO:0000256" key="2">
    <source>
        <dbReference type="ARBA" id="ARBA00011238"/>
    </source>
</evidence>
<keyword evidence="8 14" id="KW-0249">Electron transport</keyword>
<evidence type="ECO:0000259" key="16">
    <source>
        <dbReference type="PROSITE" id="PS51379"/>
    </source>
</evidence>